<feature type="transmembrane region" description="Helical" evidence="2">
    <location>
        <begin position="20"/>
        <end position="43"/>
    </location>
</feature>
<sequence length="212" mass="25656">MSANYFFYDGFYWVFWNDNWYAASWYNGPWVYVAPVSVPLFILRVPVRYYRYPPLYFRGWRPDAPPHWGGHWGPQWERHREGWDRWNPAAAPRPAPLSLYQRQYSGPRYPRFEQQQELRRELYGYQPHDPVGRQLYQNPNRARPEERPQPRSVIPAPQRAPMERDQPGYPNQYRMPQPSDRPEQRGFVPAPPRMPQDRGDPYRRDDRPRPVA</sequence>
<dbReference type="AlphaFoldDB" id="A0A191ZG03"/>
<feature type="compositionally biased region" description="Basic and acidic residues" evidence="1">
    <location>
        <begin position="195"/>
        <end position="212"/>
    </location>
</feature>
<dbReference type="Proteomes" id="UP000078596">
    <property type="component" value="Chromosome"/>
</dbReference>
<keyword evidence="2" id="KW-0812">Transmembrane</keyword>
<feature type="region of interest" description="Disordered" evidence="1">
    <location>
        <begin position="125"/>
        <end position="212"/>
    </location>
</feature>
<evidence type="ECO:0000313" key="4">
    <source>
        <dbReference type="Proteomes" id="UP000078596"/>
    </source>
</evidence>
<name>A0A191ZG03_9GAMM</name>
<organism evidence="3 4">
    <name type="scientific">Halothiobacillus diazotrophicus</name>
    <dbReference type="NCBI Taxonomy" id="1860122"/>
    <lineage>
        <taxon>Bacteria</taxon>
        <taxon>Pseudomonadati</taxon>
        <taxon>Pseudomonadota</taxon>
        <taxon>Gammaproteobacteria</taxon>
        <taxon>Chromatiales</taxon>
        <taxon>Halothiobacillaceae</taxon>
        <taxon>Halothiobacillus</taxon>
    </lineage>
</organism>
<dbReference type="KEGG" id="haz:A9404_04795"/>
<evidence type="ECO:0000256" key="1">
    <source>
        <dbReference type="SAM" id="MobiDB-lite"/>
    </source>
</evidence>
<dbReference type="EMBL" id="CP016027">
    <property type="protein sequence ID" value="ANJ66782.1"/>
    <property type="molecule type" value="Genomic_DNA"/>
</dbReference>
<keyword evidence="2" id="KW-1133">Transmembrane helix</keyword>
<accession>A0A191ZG03</accession>
<proteinExistence type="predicted"/>
<protein>
    <submittedName>
        <fullName evidence="3">Uncharacterized protein</fullName>
    </submittedName>
</protein>
<dbReference type="RefSeq" id="WP_066099144.1">
    <property type="nucleotide sequence ID" value="NZ_CP016027.1"/>
</dbReference>
<evidence type="ECO:0000256" key="2">
    <source>
        <dbReference type="SAM" id="Phobius"/>
    </source>
</evidence>
<keyword evidence="4" id="KW-1185">Reference proteome</keyword>
<dbReference type="OrthoDB" id="5397182at2"/>
<evidence type="ECO:0000313" key="3">
    <source>
        <dbReference type="EMBL" id="ANJ66782.1"/>
    </source>
</evidence>
<keyword evidence="2" id="KW-0472">Membrane</keyword>
<reference evidence="3 4" key="1">
    <citation type="submission" date="2016-06" db="EMBL/GenBank/DDBJ databases">
        <title>Insight into the functional genes involving in sulfur oxidation in Pearl River water.</title>
        <authorList>
            <person name="Luo J."/>
            <person name="Tan X."/>
            <person name="Lin W."/>
        </authorList>
    </citation>
    <scope>NUCLEOTIDE SEQUENCE [LARGE SCALE GENOMIC DNA]</scope>
    <source>
        <strain evidence="3 4">LS2</strain>
    </source>
</reference>
<gene>
    <name evidence="3" type="ORF">A9404_04795</name>
</gene>